<dbReference type="EMBL" id="SMZQ01000002">
    <property type="protein sequence ID" value="TDL39685.1"/>
    <property type="molecule type" value="Genomic_DNA"/>
</dbReference>
<organism evidence="2 3">
    <name type="scientific">Arthrobacter nitrophenolicus</name>
    <dbReference type="NCBI Taxonomy" id="683150"/>
    <lineage>
        <taxon>Bacteria</taxon>
        <taxon>Bacillati</taxon>
        <taxon>Actinomycetota</taxon>
        <taxon>Actinomycetes</taxon>
        <taxon>Micrococcales</taxon>
        <taxon>Micrococcaceae</taxon>
        <taxon>Arthrobacter</taxon>
    </lineage>
</organism>
<dbReference type="Pfam" id="PF01418">
    <property type="entry name" value="HTH_6"/>
    <property type="match status" value="1"/>
</dbReference>
<dbReference type="PANTHER" id="PTHR30514">
    <property type="entry name" value="GLUCOKINASE"/>
    <property type="match status" value="1"/>
</dbReference>
<dbReference type="AlphaFoldDB" id="A0A4R5Y8P1"/>
<comment type="caution">
    <text evidence="2">The sequence shown here is derived from an EMBL/GenBank/DDBJ whole genome shotgun (WGS) entry which is preliminary data.</text>
</comment>
<dbReference type="PROSITE" id="PS51071">
    <property type="entry name" value="HTH_RPIR"/>
    <property type="match status" value="1"/>
</dbReference>
<protein>
    <submittedName>
        <fullName evidence="2">MurR/RpiR family transcriptional regulator</fullName>
    </submittedName>
</protein>
<dbReference type="InterPro" id="IPR009057">
    <property type="entry name" value="Homeodomain-like_sf"/>
</dbReference>
<evidence type="ECO:0000259" key="1">
    <source>
        <dbReference type="PROSITE" id="PS51071"/>
    </source>
</evidence>
<evidence type="ECO:0000313" key="2">
    <source>
        <dbReference type="EMBL" id="TDL39685.1"/>
    </source>
</evidence>
<dbReference type="GO" id="GO:0097367">
    <property type="term" value="F:carbohydrate derivative binding"/>
    <property type="evidence" value="ECO:0007669"/>
    <property type="project" value="InterPro"/>
</dbReference>
<proteinExistence type="predicted"/>
<feature type="domain" description="HTH rpiR-type" evidence="1">
    <location>
        <begin position="1"/>
        <end position="77"/>
    </location>
</feature>
<reference evidence="2 3" key="1">
    <citation type="submission" date="2019-03" db="EMBL/GenBank/DDBJ databases">
        <title>Genome Sequencing and Assembly of Various Microbes Isolated from Partially Reclaimed Soil and Acid Mine Drainage (AMD) Site.</title>
        <authorList>
            <person name="Steinbock B."/>
            <person name="Bechtold R."/>
            <person name="Sevigny J.L."/>
            <person name="Thomas D."/>
            <person name="Cuthill L.R."/>
            <person name="Aveiro Johannsen E.J."/>
            <person name="Thomas K."/>
            <person name="Ghosh A."/>
        </authorList>
    </citation>
    <scope>NUCLEOTIDE SEQUENCE [LARGE SCALE GENOMIC DNA]</scope>
    <source>
        <strain evidence="2 3">S-A1</strain>
    </source>
</reference>
<dbReference type="Proteomes" id="UP000294621">
    <property type="component" value="Unassembled WGS sequence"/>
</dbReference>
<name>A0A4R5Y8P1_9MICC</name>
<dbReference type="PANTHER" id="PTHR30514:SF18">
    <property type="entry name" value="RPIR-FAMILY TRANSCRIPTIONAL REGULATOR"/>
    <property type="match status" value="1"/>
</dbReference>
<dbReference type="SUPFAM" id="SSF53697">
    <property type="entry name" value="SIS domain"/>
    <property type="match status" value="1"/>
</dbReference>
<dbReference type="InterPro" id="IPR036388">
    <property type="entry name" value="WH-like_DNA-bd_sf"/>
</dbReference>
<evidence type="ECO:0000313" key="3">
    <source>
        <dbReference type="Proteomes" id="UP000294621"/>
    </source>
</evidence>
<accession>A0A4R5Y8P1</accession>
<dbReference type="Gene3D" id="3.40.50.10490">
    <property type="entry name" value="Glucose-6-phosphate isomerase like protein, domain 1"/>
    <property type="match status" value="1"/>
</dbReference>
<dbReference type="InterPro" id="IPR047640">
    <property type="entry name" value="RpiR-like"/>
</dbReference>
<dbReference type="Gene3D" id="1.10.10.10">
    <property type="entry name" value="Winged helix-like DNA-binding domain superfamily/Winged helix DNA-binding domain"/>
    <property type="match status" value="1"/>
</dbReference>
<sequence length="294" mass="31805">MNLRTIIANKGPVLTDSDRKVVDTLMADMRQAVFLPASDVALRAKVHESTVVRLAQKLGFTGYAALRDVMRADLQQLDGAKSHLISLTSESRHDLPALVLSEAQALMRLPDHLSQDELDRAAKMFLDARHVYVYGNPHAAPVSAYFERRLRVLGIHTVPVFTGGQDLAERFASVGAGDLVFMTALQRLPDAAADIIAMAAAVGAQVIVLTDAHGLGIDPSAAVVLLAPRGENSDFKTQVVPQLVCYALQLAIFHLDPVRCKSALAVVDQLRAITSSRTKSANRNWKAGQLEGEL</sequence>
<dbReference type="InterPro" id="IPR000281">
    <property type="entry name" value="HTH_RpiR"/>
</dbReference>
<dbReference type="GO" id="GO:0003677">
    <property type="term" value="F:DNA binding"/>
    <property type="evidence" value="ECO:0007669"/>
    <property type="project" value="InterPro"/>
</dbReference>
<dbReference type="OrthoDB" id="3812176at2"/>
<gene>
    <name evidence="2" type="ORF">E2R57_04195</name>
</gene>
<dbReference type="InterPro" id="IPR046348">
    <property type="entry name" value="SIS_dom_sf"/>
</dbReference>
<dbReference type="SUPFAM" id="SSF46689">
    <property type="entry name" value="Homeodomain-like"/>
    <property type="match status" value="1"/>
</dbReference>
<dbReference type="RefSeq" id="WP_133346714.1">
    <property type="nucleotide sequence ID" value="NZ_SMZQ01000002.1"/>
</dbReference>
<dbReference type="GO" id="GO:1901135">
    <property type="term" value="P:carbohydrate derivative metabolic process"/>
    <property type="evidence" value="ECO:0007669"/>
    <property type="project" value="InterPro"/>
</dbReference>
<dbReference type="GO" id="GO:0003700">
    <property type="term" value="F:DNA-binding transcription factor activity"/>
    <property type="evidence" value="ECO:0007669"/>
    <property type="project" value="InterPro"/>
</dbReference>